<feature type="compositionally biased region" description="Basic and acidic residues" evidence="6">
    <location>
        <begin position="13"/>
        <end position="32"/>
    </location>
</feature>
<reference evidence="9 10" key="1">
    <citation type="submission" date="2018-12" db="EMBL/GenBank/DDBJ databases">
        <title>Draft genome sequence of Xylaria grammica IHI A82.</title>
        <authorList>
            <person name="Buettner E."/>
            <person name="Kellner H."/>
        </authorList>
    </citation>
    <scope>NUCLEOTIDE SEQUENCE [LARGE SCALE GENOMIC DNA]</scope>
    <source>
        <strain evidence="9 10">IHI A82</strain>
    </source>
</reference>
<evidence type="ECO:0000313" key="9">
    <source>
        <dbReference type="EMBL" id="RWA06033.1"/>
    </source>
</evidence>
<dbReference type="InterPro" id="IPR036259">
    <property type="entry name" value="MFS_trans_sf"/>
</dbReference>
<feature type="compositionally biased region" description="Polar residues" evidence="6">
    <location>
        <begin position="1"/>
        <end position="10"/>
    </location>
</feature>
<evidence type="ECO:0000256" key="4">
    <source>
        <dbReference type="ARBA" id="ARBA00022989"/>
    </source>
</evidence>
<dbReference type="InterPro" id="IPR005828">
    <property type="entry name" value="MFS_sugar_transport-like"/>
</dbReference>
<evidence type="ECO:0000256" key="3">
    <source>
        <dbReference type="ARBA" id="ARBA00022692"/>
    </source>
</evidence>
<feature type="domain" description="Major facilitator superfamily (MFS) profile" evidence="8">
    <location>
        <begin position="57"/>
        <end position="165"/>
    </location>
</feature>
<dbReference type="GO" id="GO:0022857">
    <property type="term" value="F:transmembrane transporter activity"/>
    <property type="evidence" value="ECO:0007669"/>
    <property type="project" value="InterPro"/>
</dbReference>
<organism evidence="9 10">
    <name type="scientific">Xylaria grammica</name>
    <dbReference type="NCBI Taxonomy" id="363999"/>
    <lineage>
        <taxon>Eukaryota</taxon>
        <taxon>Fungi</taxon>
        <taxon>Dikarya</taxon>
        <taxon>Ascomycota</taxon>
        <taxon>Pezizomycotina</taxon>
        <taxon>Sordariomycetes</taxon>
        <taxon>Xylariomycetidae</taxon>
        <taxon>Xylariales</taxon>
        <taxon>Xylariaceae</taxon>
        <taxon>Xylaria</taxon>
    </lineage>
</organism>
<dbReference type="Proteomes" id="UP000286045">
    <property type="component" value="Unassembled WGS sequence"/>
</dbReference>
<dbReference type="InterPro" id="IPR020846">
    <property type="entry name" value="MFS_dom"/>
</dbReference>
<proteinExistence type="inferred from homology"/>
<name>A0A439CV35_9PEZI</name>
<feature type="transmembrane region" description="Helical" evidence="7">
    <location>
        <begin position="55"/>
        <end position="80"/>
    </location>
</feature>
<evidence type="ECO:0000259" key="8">
    <source>
        <dbReference type="PROSITE" id="PS50850"/>
    </source>
</evidence>
<evidence type="ECO:0000256" key="5">
    <source>
        <dbReference type="ARBA" id="ARBA00023136"/>
    </source>
</evidence>
<sequence length="165" mass="17861">MPPSLGSLTYSKPVEDATMRDTAVEGRSDPEANRGGWSGPDDPENPQNRPTRKSFGIVIIVAVLSMIVNIAATIVAPGISSLVREFKIQDEIIPTLTVTIYLLGFATGSLFISAFSEMYGRLVVYHTHNVMSVTFVISCASSHSTSEYLVFRFISGFAGLLAELL</sequence>
<dbReference type="SUPFAM" id="SSF103473">
    <property type="entry name" value="MFS general substrate transporter"/>
    <property type="match status" value="1"/>
</dbReference>
<evidence type="ECO:0000256" key="2">
    <source>
        <dbReference type="ARBA" id="ARBA00008335"/>
    </source>
</evidence>
<keyword evidence="5 7" id="KW-0472">Membrane</keyword>
<accession>A0A439CV35</accession>
<dbReference type="PANTHER" id="PTHR23502">
    <property type="entry name" value="MAJOR FACILITATOR SUPERFAMILY"/>
    <property type="match status" value="1"/>
</dbReference>
<dbReference type="GO" id="GO:0016020">
    <property type="term" value="C:membrane"/>
    <property type="evidence" value="ECO:0007669"/>
    <property type="project" value="UniProtKB-SubCell"/>
</dbReference>
<comment type="similarity">
    <text evidence="2">Belongs to the major facilitator superfamily.</text>
</comment>
<keyword evidence="3 7" id="KW-0812">Transmembrane</keyword>
<dbReference type="PANTHER" id="PTHR23502:SF68">
    <property type="entry name" value="MULTIDRUG TRANSPORTER, PUTATIVE (AFU_ORTHOLOGUE AFUA_3G01120)-RELATED"/>
    <property type="match status" value="1"/>
</dbReference>
<feature type="region of interest" description="Disordered" evidence="6">
    <location>
        <begin position="1"/>
        <end position="50"/>
    </location>
</feature>
<dbReference type="PROSITE" id="PS50850">
    <property type="entry name" value="MFS"/>
    <property type="match status" value="1"/>
</dbReference>
<evidence type="ECO:0000256" key="7">
    <source>
        <dbReference type="SAM" id="Phobius"/>
    </source>
</evidence>
<comment type="subcellular location">
    <subcellularLocation>
        <location evidence="1">Membrane</location>
        <topology evidence="1">Multi-pass membrane protein</topology>
    </subcellularLocation>
</comment>
<dbReference type="Gene3D" id="1.20.1720.10">
    <property type="entry name" value="Multidrug resistance protein D"/>
    <property type="match status" value="1"/>
</dbReference>
<gene>
    <name evidence="9" type="ORF">EKO27_g9071</name>
</gene>
<dbReference type="AlphaFoldDB" id="A0A439CV35"/>
<dbReference type="STRING" id="363999.A0A439CV35"/>
<evidence type="ECO:0000256" key="1">
    <source>
        <dbReference type="ARBA" id="ARBA00004141"/>
    </source>
</evidence>
<dbReference type="Pfam" id="PF00083">
    <property type="entry name" value="Sugar_tr"/>
    <property type="match status" value="1"/>
</dbReference>
<dbReference type="EMBL" id="RYZI01000374">
    <property type="protein sequence ID" value="RWA06033.1"/>
    <property type="molecule type" value="Genomic_DNA"/>
</dbReference>
<evidence type="ECO:0000256" key="6">
    <source>
        <dbReference type="SAM" id="MobiDB-lite"/>
    </source>
</evidence>
<keyword evidence="4 7" id="KW-1133">Transmembrane helix</keyword>
<evidence type="ECO:0000313" key="10">
    <source>
        <dbReference type="Proteomes" id="UP000286045"/>
    </source>
</evidence>
<keyword evidence="10" id="KW-1185">Reference proteome</keyword>
<comment type="caution">
    <text evidence="9">The sequence shown here is derived from an EMBL/GenBank/DDBJ whole genome shotgun (WGS) entry which is preliminary data.</text>
</comment>
<feature type="transmembrane region" description="Helical" evidence="7">
    <location>
        <begin position="92"/>
        <end position="112"/>
    </location>
</feature>
<protein>
    <recommendedName>
        <fullName evidence="8">Major facilitator superfamily (MFS) profile domain-containing protein</fullName>
    </recommendedName>
</protein>